<dbReference type="EMBL" id="SRLO01000363">
    <property type="protein sequence ID" value="TNN59138.1"/>
    <property type="molecule type" value="Genomic_DNA"/>
</dbReference>
<accession>A0A4Z2GZW0</accession>
<protein>
    <submittedName>
        <fullName evidence="1">Uncharacterized protein</fullName>
    </submittedName>
</protein>
<reference evidence="1 2" key="1">
    <citation type="submission" date="2019-03" db="EMBL/GenBank/DDBJ databases">
        <title>First draft genome of Liparis tanakae, snailfish: a comprehensive survey of snailfish specific genes.</title>
        <authorList>
            <person name="Kim W."/>
            <person name="Song I."/>
            <person name="Jeong J.-H."/>
            <person name="Kim D."/>
            <person name="Kim S."/>
            <person name="Ryu S."/>
            <person name="Song J.Y."/>
            <person name="Lee S.K."/>
        </authorList>
    </citation>
    <scope>NUCLEOTIDE SEQUENCE [LARGE SCALE GENOMIC DNA]</scope>
    <source>
        <tissue evidence="1">Muscle</tissue>
    </source>
</reference>
<organism evidence="1 2">
    <name type="scientific">Liparis tanakae</name>
    <name type="common">Tanaka's snailfish</name>
    <dbReference type="NCBI Taxonomy" id="230148"/>
    <lineage>
        <taxon>Eukaryota</taxon>
        <taxon>Metazoa</taxon>
        <taxon>Chordata</taxon>
        <taxon>Craniata</taxon>
        <taxon>Vertebrata</taxon>
        <taxon>Euteleostomi</taxon>
        <taxon>Actinopterygii</taxon>
        <taxon>Neopterygii</taxon>
        <taxon>Teleostei</taxon>
        <taxon>Neoteleostei</taxon>
        <taxon>Acanthomorphata</taxon>
        <taxon>Eupercaria</taxon>
        <taxon>Perciformes</taxon>
        <taxon>Cottioidei</taxon>
        <taxon>Cottales</taxon>
        <taxon>Liparidae</taxon>
        <taxon>Liparis</taxon>
    </lineage>
</organism>
<dbReference type="AlphaFoldDB" id="A0A4Z2GZW0"/>
<evidence type="ECO:0000313" key="2">
    <source>
        <dbReference type="Proteomes" id="UP000314294"/>
    </source>
</evidence>
<evidence type="ECO:0000313" key="1">
    <source>
        <dbReference type="EMBL" id="TNN59138.1"/>
    </source>
</evidence>
<keyword evidence="2" id="KW-1185">Reference proteome</keyword>
<comment type="caution">
    <text evidence="1">The sequence shown here is derived from an EMBL/GenBank/DDBJ whole genome shotgun (WGS) entry which is preliminary data.</text>
</comment>
<name>A0A4Z2GZW0_9TELE</name>
<gene>
    <name evidence="1" type="ORF">EYF80_030672</name>
</gene>
<proteinExistence type="predicted"/>
<dbReference type="Proteomes" id="UP000314294">
    <property type="component" value="Unassembled WGS sequence"/>
</dbReference>
<sequence length="160" mass="17373">MGHFSTESRPPFPAVPLLVPWLSLRSVLEVAMVSASAMRDICSMRSGVAFSALLNIFRSLAALPPALIVRERTRFSGLAVLSLRATISPAMHFTRWDKIALARLIMDLVKDFLGGASEDAGPSSWLCLMAEMIEERLLLMSVSWAIGALGLMGAGGCHWE</sequence>